<name>A0A3M7QTB7_BRAPC</name>
<dbReference type="EMBL" id="REGN01005185">
    <property type="protein sequence ID" value="RNA14459.1"/>
    <property type="molecule type" value="Genomic_DNA"/>
</dbReference>
<reference evidence="1 2" key="1">
    <citation type="journal article" date="2018" name="Sci. Rep.">
        <title>Genomic signatures of local adaptation to the degree of environmental predictability in rotifers.</title>
        <authorList>
            <person name="Franch-Gras L."/>
            <person name="Hahn C."/>
            <person name="Garcia-Roger E.M."/>
            <person name="Carmona M.J."/>
            <person name="Serra M."/>
            <person name="Gomez A."/>
        </authorList>
    </citation>
    <scope>NUCLEOTIDE SEQUENCE [LARGE SCALE GENOMIC DNA]</scope>
    <source>
        <strain evidence="1">HYR1</strain>
    </source>
</reference>
<keyword evidence="2" id="KW-1185">Reference proteome</keyword>
<sequence length="293" mass="34568">MRLLAFRYRSSSVSCADILTEYECYLFIAYLHVQNDYHHQSYLSKKSQLSWQTLMAKNYTGSYSDISAITSTTELNISMALFLNINLRDKIKGKSLTLIIGFKKCCNIAKKVQQKFLLNLPNKILDLFYFFFNGAGLPRISSITEIFFKLPRELRDKVTLAYINRQFLWNNIEFNFNQLLINSSQLKLKKKVLNDNLKIKIKKIRNSESASSFKNRECHQEILNFLLEASLEEAQSIRKWRLLLLLFHQLKCSELCSKKILLFPIYKSHIYTKDLDDRRAYKDFYKIEIAEND</sequence>
<evidence type="ECO:0000313" key="1">
    <source>
        <dbReference type="EMBL" id="RNA14459.1"/>
    </source>
</evidence>
<gene>
    <name evidence="1" type="ORF">BpHYR1_035827</name>
</gene>
<protein>
    <submittedName>
        <fullName evidence="1">Uncharacterized protein</fullName>
    </submittedName>
</protein>
<evidence type="ECO:0000313" key="2">
    <source>
        <dbReference type="Proteomes" id="UP000276133"/>
    </source>
</evidence>
<organism evidence="1 2">
    <name type="scientific">Brachionus plicatilis</name>
    <name type="common">Marine rotifer</name>
    <name type="synonym">Brachionus muelleri</name>
    <dbReference type="NCBI Taxonomy" id="10195"/>
    <lineage>
        <taxon>Eukaryota</taxon>
        <taxon>Metazoa</taxon>
        <taxon>Spiralia</taxon>
        <taxon>Gnathifera</taxon>
        <taxon>Rotifera</taxon>
        <taxon>Eurotatoria</taxon>
        <taxon>Monogononta</taxon>
        <taxon>Pseudotrocha</taxon>
        <taxon>Ploima</taxon>
        <taxon>Brachionidae</taxon>
        <taxon>Brachionus</taxon>
    </lineage>
</organism>
<proteinExistence type="predicted"/>
<comment type="caution">
    <text evidence="1">The sequence shown here is derived from an EMBL/GenBank/DDBJ whole genome shotgun (WGS) entry which is preliminary data.</text>
</comment>
<dbReference type="Proteomes" id="UP000276133">
    <property type="component" value="Unassembled WGS sequence"/>
</dbReference>
<accession>A0A3M7QTB7</accession>
<dbReference type="AlphaFoldDB" id="A0A3M7QTB7"/>